<gene>
    <name evidence="1" type="ORF">HAHE_26480</name>
</gene>
<organism evidence="1 2">
    <name type="scientific">Haloferula helveola</name>
    <dbReference type="NCBI Taxonomy" id="490095"/>
    <lineage>
        <taxon>Bacteria</taxon>
        <taxon>Pseudomonadati</taxon>
        <taxon>Verrucomicrobiota</taxon>
        <taxon>Verrucomicrobiia</taxon>
        <taxon>Verrucomicrobiales</taxon>
        <taxon>Verrucomicrobiaceae</taxon>
        <taxon>Haloferula</taxon>
    </lineage>
</organism>
<sequence length="452" mass="50583">MDRELLITAPEVVDSEMAFYPGPWSFGHLMEEAFGKSEAPTVVLRWLEEWASGRPAAAEDPALVTARPGVTSKIIESWKRADGYQVGPLAWSPRLENAPFRLLAIVNRMDLGRVPVEEAVRPAFGPWGGGSDSDVESLMGEGRLVFCTVDAQGRPLEGGLTVIFEYGLQGTTDQHRIDWALAWHQLGEMGDLDATYRASLAKVTRLFTDRVDADANHALGNGDRPRSPVERIPRKETTQLMRVRTNDGALGKIWEFREWHPDEEGFLKPAVLAGSPGEEFFERGSKPNRMLTRWLKREVSEIRTNPDPELRELPDAFELPHSFSANGESWKTATLVAVVPDNDAEAHWDGWGLSDSEVRRTLSMQTCCGCHCGDTGSVFFHVAPRKEGEPADLSPFLRTDGSRLRIRDPATGRGFVSTAMEDRVEMFRSFLSPDLRSSEIREMQVSRRLRVH</sequence>
<keyword evidence="2" id="KW-1185">Reference proteome</keyword>
<dbReference type="Proteomes" id="UP001374893">
    <property type="component" value="Chromosome"/>
</dbReference>
<evidence type="ECO:0000313" key="1">
    <source>
        <dbReference type="EMBL" id="BCX48740.1"/>
    </source>
</evidence>
<reference evidence="1 2" key="1">
    <citation type="submission" date="2021-06" db="EMBL/GenBank/DDBJ databases">
        <title>Complete genome of Haloferula helveola possessing various polysaccharide degrading enzymes.</title>
        <authorList>
            <person name="Takami H."/>
            <person name="Huang C."/>
            <person name="Hamasaki K."/>
        </authorList>
    </citation>
    <scope>NUCLEOTIDE SEQUENCE [LARGE SCALE GENOMIC DNA]</scope>
    <source>
        <strain evidence="1 2">CN-1</strain>
    </source>
</reference>
<protein>
    <submittedName>
        <fullName evidence="1">Lipoprotein</fullName>
    </submittedName>
</protein>
<name>A0ABN6HBC8_9BACT</name>
<evidence type="ECO:0000313" key="2">
    <source>
        <dbReference type="Proteomes" id="UP001374893"/>
    </source>
</evidence>
<accession>A0ABN6HBC8</accession>
<keyword evidence="1" id="KW-0449">Lipoprotein</keyword>
<dbReference type="EMBL" id="AP024702">
    <property type="protein sequence ID" value="BCX48740.1"/>
    <property type="molecule type" value="Genomic_DNA"/>
</dbReference>
<proteinExistence type="predicted"/>